<accession>A0A9Q3E4P5</accession>
<keyword evidence="10 12" id="KW-0472">Membrane</keyword>
<evidence type="ECO:0000313" key="13">
    <source>
        <dbReference type="EMBL" id="MBW0513903.1"/>
    </source>
</evidence>
<keyword evidence="14" id="KW-1185">Reference proteome</keyword>
<keyword evidence="5" id="KW-0328">Glycosyltransferase</keyword>
<evidence type="ECO:0000256" key="1">
    <source>
        <dbReference type="ARBA" id="ARBA00004389"/>
    </source>
</evidence>
<dbReference type="PANTHER" id="PTHR13036:SF0">
    <property type="entry name" value="CHITOBIOSYLDIPHOSPHODOLICHOL BETA-MANNOSYLTRANSFERASE"/>
    <property type="match status" value="1"/>
</dbReference>
<dbReference type="Pfam" id="PF13692">
    <property type="entry name" value="Glyco_trans_1_4"/>
    <property type="match status" value="1"/>
</dbReference>
<keyword evidence="6" id="KW-0808">Transferase</keyword>
<evidence type="ECO:0000256" key="9">
    <source>
        <dbReference type="ARBA" id="ARBA00022989"/>
    </source>
</evidence>
<comment type="caution">
    <text evidence="13">The sequence shown here is derived from an EMBL/GenBank/DDBJ whole genome shotgun (WGS) entry which is preliminary data.</text>
</comment>
<evidence type="ECO:0000313" key="14">
    <source>
        <dbReference type="Proteomes" id="UP000765509"/>
    </source>
</evidence>
<proteinExistence type="predicted"/>
<protein>
    <recommendedName>
        <fullName evidence="4">Chitobiosyldiphosphodolichol beta-mannosyltransferase</fullName>
        <ecNumber evidence="3">2.4.1.142</ecNumber>
    </recommendedName>
</protein>
<reference evidence="13" key="1">
    <citation type="submission" date="2021-03" db="EMBL/GenBank/DDBJ databases">
        <title>Draft genome sequence of rust myrtle Austropuccinia psidii MF-1, a brazilian biotype.</title>
        <authorList>
            <person name="Quecine M.C."/>
            <person name="Pachon D.M.R."/>
            <person name="Bonatelli M.L."/>
            <person name="Correr F.H."/>
            <person name="Franceschini L.M."/>
            <person name="Leite T.F."/>
            <person name="Margarido G.R.A."/>
            <person name="Almeida C.A."/>
            <person name="Ferrarezi J.A."/>
            <person name="Labate C.A."/>
        </authorList>
    </citation>
    <scope>NUCLEOTIDE SEQUENCE</scope>
    <source>
        <strain evidence="13">MF-1</strain>
    </source>
</reference>
<dbReference type="EC" id="2.4.1.142" evidence="3"/>
<sequence length="503" mass="57514">MFPVFDVIHPIKAVLLVFVFAVFFLRRHSKRLKRNDSVGIIVLGEIGQSPRMMRHALSFADNRWSVSVFAYRGSGPPKALMEHANIRFYSLPEFPQTILSRLPRILFVLFGGPLKALYLSFGLIYMLMSKTRGCSYLMVQNPPAIPTLPVVQFSRLIWGSKLVIDWHNTGYSILALKFDSDQHPMVRLAKWIESKFGKYAHAHLFVTEAEKLFLSKNWGLIGIKKVFYDRPPQSFRPLTVAEIHSFFSRSSFNSDPALTSIYNCDPPLFKETLLTFEDEETNTIKYKPMRPALLVSSTSWTVDEDFTVLVDAISLYARSKRTKKLLPHVLCFITGKGPLKFFYEGLIEKRSTEEKWGDVGIRCKLVWLDDLNDYQMLLGCSDLGISLHQSSSGLDLPMKVVDMYGCGVPVCARNFLCISELVKHGQNGLVFESPIELSQQLEDLLQGFTQSDSAESNSKSKLTKLKEGIHTCKYGVNESKEKLNWNTWEEEWKRTILETLRHQ</sequence>
<dbReference type="GO" id="GO:0004578">
    <property type="term" value="F:chitobiosyldiphosphodolichol beta-mannosyltransferase activity"/>
    <property type="evidence" value="ECO:0007669"/>
    <property type="project" value="UniProtKB-EC"/>
</dbReference>
<dbReference type="PANTHER" id="PTHR13036">
    <property type="entry name" value="BETA1,4 MANNOSYLTRANSFERASE"/>
    <property type="match status" value="1"/>
</dbReference>
<dbReference type="Gene3D" id="3.40.50.2000">
    <property type="entry name" value="Glycogen Phosphorylase B"/>
    <property type="match status" value="1"/>
</dbReference>
<evidence type="ECO:0000256" key="12">
    <source>
        <dbReference type="SAM" id="Phobius"/>
    </source>
</evidence>
<evidence type="ECO:0000256" key="11">
    <source>
        <dbReference type="ARBA" id="ARBA00024899"/>
    </source>
</evidence>
<name>A0A9Q3E4P5_9BASI</name>
<evidence type="ECO:0000256" key="2">
    <source>
        <dbReference type="ARBA" id="ARBA00004922"/>
    </source>
</evidence>
<dbReference type="EMBL" id="AVOT02023696">
    <property type="protein sequence ID" value="MBW0513903.1"/>
    <property type="molecule type" value="Genomic_DNA"/>
</dbReference>
<evidence type="ECO:0000256" key="8">
    <source>
        <dbReference type="ARBA" id="ARBA00022824"/>
    </source>
</evidence>
<evidence type="ECO:0000256" key="4">
    <source>
        <dbReference type="ARBA" id="ARBA00015841"/>
    </source>
</evidence>
<feature type="transmembrane region" description="Helical" evidence="12">
    <location>
        <begin position="7"/>
        <end position="25"/>
    </location>
</feature>
<evidence type="ECO:0000256" key="7">
    <source>
        <dbReference type="ARBA" id="ARBA00022692"/>
    </source>
</evidence>
<keyword evidence="7 12" id="KW-0812">Transmembrane</keyword>
<feature type="transmembrane region" description="Helical" evidence="12">
    <location>
        <begin position="105"/>
        <end position="128"/>
    </location>
</feature>
<keyword evidence="9 12" id="KW-1133">Transmembrane helix</keyword>
<dbReference type="GO" id="GO:0005789">
    <property type="term" value="C:endoplasmic reticulum membrane"/>
    <property type="evidence" value="ECO:0007669"/>
    <property type="project" value="UniProtKB-SubCell"/>
</dbReference>
<evidence type="ECO:0000256" key="5">
    <source>
        <dbReference type="ARBA" id="ARBA00022676"/>
    </source>
</evidence>
<dbReference type="OrthoDB" id="614844at2759"/>
<gene>
    <name evidence="13" type="ORF">O181_053618</name>
</gene>
<comment type="pathway">
    <text evidence="2">Protein modification; protein glycosylation.</text>
</comment>
<keyword evidence="8" id="KW-0256">Endoplasmic reticulum</keyword>
<dbReference type="SUPFAM" id="SSF53756">
    <property type="entry name" value="UDP-Glycosyltransferase/glycogen phosphorylase"/>
    <property type="match status" value="1"/>
</dbReference>
<organism evidence="13 14">
    <name type="scientific">Austropuccinia psidii MF-1</name>
    <dbReference type="NCBI Taxonomy" id="1389203"/>
    <lineage>
        <taxon>Eukaryota</taxon>
        <taxon>Fungi</taxon>
        <taxon>Dikarya</taxon>
        <taxon>Basidiomycota</taxon>
        <taxon>Pucciniomycotina</taxon>
        <taxon>Pucciniomycetes</taxon>
        <taxon>Pucciniales</taxon>
        <taxon>Sphaerophragmiaceae</taxon>
        <taxon>Austropuccinia</taxon>
    </lineage>
</organism>
<evidence type="ECO:0000256" key="3">
    <source>
        <dbReference type="ARBA" id="ARBA00012611"/>
    </source>
</evidence>
<comment type="function">
    <text evidence="11">Participates in the formation of the lipid-linked precursor oligosaccharide for N-glycosylation. Involved in assembling the dolichol-pyrophosphate-GlcNAc(2)-Man(5) intermediate on the cytoplasmic surface of the ER.</text>
</comment>
<dbReference type="AlphaFoldDB" id="A0A9Q3E4P5"/>
<evidence type="ECO:0000256" key="10">
    <source>
        <dbReference type="ARBA" id="ARBA00023136"/>
    </source>
</evidence>
<dbReference type="InterPro" id="IPR026051">
    <property type="entry name" value="ALG1-like"/>
</dbReference>
<evidence type="ECO:0000256" key="6">
    <source>
        <dbReference type="ARBA" id="ARBA00022679"/>
    </source>
</evidence>
<dbReference type="Proteomes" id="UP000765509">
    <property type="component" value="Unassembled WGS sequence"/>
</dbReference>
<comment type="subcellular location">
    <subcellularLocation>
        <location evidence="1">Endoplasmic reticulum membrane</location>
        <topology evidence="1">Single-pass membrane protein</topology>
    </subcellularLocation>
</comment>